<dbReference type="Pfam" id="PF07715">
    <property type="entry name" value="Plug"/>
    <property type="match status" value="1"/>
</dbReference>
<dbReference type="InterPro" id="IPR037066">
    <property type="entry name" value="Plug_dom_sf"/>
</dbReference>
<dbReference type="PANTHER" id="PTHR30069">
    <property type="entry name" value="TONB-DEPENDENT OUTER MEMBRANE RECEPTOR"/>
    <property type="match status" value="1"/>
</dbReference>
<dbReference type="CDD" id="cd01347">
    <property type="entry name" value="ligand_gated_channel"/>
    <property type="match status" value="1"/>
</dbReference>
<dbReference type="InterPro" id="IPR036942">
    <property type="entry name" value="Beta-barrel_TonB_sf"/>
</dbReference>
<evidence type="ECO:0000256" key="10">
    <source>
        <dbReference type="PROSITE-ProRule" id="PRU01360"/>
    </source>
</evidence>
<evidence type="ECO:0000259" key="13">
    <source>
        <dbReference type="Pfam" id="PF00593"/>
    </source>
</evidence>
<dbReference type="InterPro" id="IPR058134">
    <property type="entry name" value="PirA/FepA/PfeA"/>
</dbReference>
<gene>
    <name evidence="15" type="ORF">JWJ88_12230</name>
</gene>
<evidence type="ECO:0000256" key="12">
    <source>
        <dbReference type="SAM" id="SignalP"/>
    </source>
</evidence>
<evidence type="ECO:0000313" key="15">
    <source>
        <dbReference type="EMBL" id="QRZ14260.1"/>
    </source>
</evidence>
<accession>A0ABX7JJ38</accession>
<dbReference type="Proteomes" id="UP000663629">
    <property type="component" value="Plasmid p1"/>
</dbReference>
<reference evidence="15 16" key="1">
    <citation type="submission" date="2021-02" db="EMBL/GenBank/DDBJ databases">
        <title>Paracoccus methylovroum sp.nov., a new methanol and methylamine utilizing methylotrophic denitrifer.</title>
        <authorList>
            <person name="Timsy T."/>
            <person name="Behrendt U."/>
            <person name="Ulrich A."/>
            <person name="Spanner T."/>
            <person name="Foesel B.U."/>
            <person name="Horn M.A."/>
            <person name="Kolb S."/>
        </authorList>
    </citation>
    <scope>NUCLEOTIDE SEQUENCE [LARGE SCALE GENOMIC DNA]</scope>
    <source>
        <strain evidence="15 16">H4-D09</strain>
        <plasmid evidence="15 16">p1</plasmid>
    </source>
</reference>
<proteinExistence type="inferred from homology"/>
<dbReference type="NCBIfam" id="NF010051">
    <property type="entry name" value="PRK13528.1"/>
    <property type="match status" value="1"/>
</dbReference>
<keyword evidence="9 10" id="KW-0998">Cell outer membrane</keyword>
<keyword evidence="15" id="KW-0614">Plasmid</keyword>
<keyword evidence="6 11" id="KW-0798">TonB box</keyword>
<dbReference type="RefSeq" id="WP_205295237.1">
    <property type="nucleotide sequence ID" value="NZ_CP070369.1"/>
</dbReference>
<dbReference type="SUPFAM" id="SSF56935">
    <property type="entry name" value="Porins"/>
    <property type="match status" value="1"/>
</dbReference>
<evidence type="ECO:0000256" key="3">
    <source>
        <dbReference type="ARBA" id="ARBA00022448"/>
    </source>
</evidence>
<dbReference type="PROSITE" id="PS52016">
    <property type="entry name" value="TONB_DEPENDENT_REC_3"/>
    <property type="match status" value="1"/>
</dbReference>
<evidence type="ECO:0000259" key="14">
    <source>
        <dbReference type="Pfam" id="PF07715"/>
    </source>
</evidence>
<dbReference type="Pfam" id="PF00593">
    <property type="entry name" value="TonB_dep_Rec_b-barrel"/>
    <property type="match status" value="1"/>
</dbReference>
<evidence type="ECO:0000256" key="7">
    <source>
        <dbReference type="ARBA" id="ARBA00023136"/>
    </source>
</evidence>
<protein>
    <submittedName>
        <fullName evidence="15">FepA family TonB-dependent siderophore receptor</fullName>
    </submittedName>
</protein>
<dbReference type="Gene3D" id="2.40.170.20">
    <property type="entry name" value="TonB-dependent receptor, beta-barrel domain"/>
    <property type="match status" value="1"/>
</dbReference>
<feature type="domain" description="TonB-dependent receptor-like beta-barrel" evidence="13">
    <location>
        <begin position="278"/>
        <end position="691"/>
    </location>
</feature>
<sequence>MSAAYPRLVSGTSISLLMSLGLLAGSAAAQSEDGETIVLDTIVISAEDQAKQALGASTITSAEIQKAPPVNDISEIVRKMPGVNLTGNSVSGTRGNNRQIDLRGMGPENTLILIDGKPVMSRNSIRMGRQAERDTRGDSNWVPAEMIERIEVLRGPAAARYGSGSAGGVVNIITKRPETFTGSVGVHMSMPDDDREGGSVRTNFMLGGPLNENWSFRVFGNYSKTDPDSTELNADAAAEAELETPYAGREGVVNQDIGLLLGWLPIDGHEVDFEFNFSRQGNRYSGDSAGGSIQPDLDGENLLGLETNRMLRRTLSTTHRGEYSFGESNSYIQWENTRNTRNGTSATGGSTDNINTLDQSTITYDSVTAKTEWILPMTLGTRDSRLTFGAEYRGEFLEDENRTQVSNVNDGQPLSDEQHMLGLYAEANIMWNDKLTLTPGLRYDYGDTFGSNLSPSLNTTYQFNDEWSMKVGLARAFKAPNLFQLNPNYIYSTMGMGCPPGVVTPCEIQGNPDLEAETSFNKEIGVAYSGVNGINASLTWFHNDYKNRIAPGFTDRGDRPDGGTILQWENTPEAVIEGIEGNFSTEFGGGQYALNVNLTKMLESRDKRTGNALSLVPEHTINASLDWYARDDLTFTVSATHYGRIEAARVAVHTGIEQEDLDERPSYTLVNLGLAWDVTDTAKLSAGVNNVFNKQLFRTGQGANTFNEPGRAFYVSLNKTF</sequence>
<dbReference type="PANTHER" id="PTHR30069:SF51">
    <property type="entry name" value="FERRIENTEROBACTIN RECEPTOR"/>
    <property type="match status" value="1"/>
</dbReference>
<keyword evidence="12" id="KW-0732">Signal</keyword>
<evidence type="ECO:0000256" key="6">
    <source>
        <dbReference type="ARBA" id="ARBA00023077"/>
    </source>
</evidence>
<geneLocation type="plasmid" evidence="15 16">
    <name>p1</name>
</geneLocation>
<dbReference type="InterPro" id="IPR000531">
    <property type="entry name" value="Beta-barrel_TonB"/>
</dbReference>
<feature type="chain" id="PRO_5045226348" evidence="12">
    <location>
        <begin position="30"/>
        <end position="721"/>
    </location>
</feature>
<keyword evidence="8 15" id="KW-0675">Receptor</keyword>
<dbReference type="EMBL" id="CP070369">
    <property type="protein sequence ID" value="QRZ14260.1"/>
    <property type="molecule type" value="Genomic_DNA"/>
</dbReference>
<dbReference type="NCBIfam" id="TIGR01783">
    <property type="entry name" value="TonB-siderophor"/>
    <property type="match status" value="1"/>
</dbReference>
<evidence type="ECO:0000256" key="1">
    <source>
        <dbReference type="ARBA" id="ARBA00004571"/>
    </source>
</evidence>
<evidence type="ECO:0000256" key="8">
    <source>
        <dbReference type="ARBA" id="ARBA00023170"/>
    </source>
</evidence>
<evidence type="ECO:0000256" key="2">
    <source>
        <dbReference type="ARBA" id="ARBA00009810"/>
    </source>
</evidence>
<dbReference type="InterPro" id="IPR039426">
    <property type="entry name" value="TonB-dep_rcpt-like"/>
</dbReference>
<feature type="signal peptide" evidence="12">
    <location>
        <begin position="1"/>
        <end position="29"/>
    </location>
</feature>
<organism evidence="15 16">
    <name type="scientific">Paracoccus methylovorus</name>
    <dbReference type="NCBI Taxonomy" id="2812658"/>
    <lineage>
        <taxon>Bacteria</taxon>
        <taxon>Pseudomonadati</taxon>
        <taxon>Pseudomonadota</taxon>
        <taxon>Alphaproteobacteria</taxon>
        <taxon>Rhodobacterales</taxon>
        <taxon>Paracoccaceae</taxon>
        <taxon>Paracoccus</taxon>
    </lineage>
</organism>
<dbReference type="InterPro" id="IPR010105">
    <property type="entry name" value="TonB_sidphr_rcpt"/>
</dbReference>
<dbReference type="NCBIfam" id="NF010048">
    <property type="entry name" value="PRK13524.1"/>
    <property type="match status" value="1"/>
</dbReference>
<dbReference type="Gene3D" id="2.170.130.10">
    <property type="entry name" value="TonB-dependent receptor, plug domain"/>
    <property type="match status" value="1"/>
</dbReference>
<evidence type="ECO:0000313" key="16">
    <source>
        <dbReference type="Proteomes" id="UP000663629"/>
    </source>
</evidence>
<dbReference type="InterPro" id="IPR012910">
    <property type="entry name" value="Plug_dom"/>
</dbReference>
<evidence type="ECO:0000256" key="4">
    <source>
        <dbReference type="ARBA" id="ARBA00022452"/>
    </source>
</evidence>
<keyword evidence="5 10" id="KW-0812">Transmembrane</keyword>
<evidence type="ECO:0000256" key="11">
    <source>
        <dbReference type="RuleBase" id="RU003357"/>
    </source>
</evidence>
<feature type="domain" description="TonB-dependent receptor plug" evidence="14">
    <location>
        <begin position="55"/>
        <end position="169"/>
    </location>
</feature>
<evidence type="ECO:0000256" key="5">
    <source>
        <dbReference type="ARBA" id="ARBA00022692"/>
    </source>
</evidence>
<keyword evidence="7 10" id="KW-0472">Membrane</keyword>
<evidence type="ECO:0000256" key="9">
    <source>
        <dbReference type="ARBA" id="ARBA00023237"/>
    </source>
</evidence>
<keyword evidence="3 10" id="KW-0813">Transport</keyword>
<keyword evidence="16" id="KW-1185">Reference proteome</keyword>
<name>A0ABX7JJ38_9RHOB</name>
<comment type="similarity">
    <text evidence="2 10 11">Belongs to the TonB-dependent receptor family.</text>
</comment>
<keyword evidence="4 10" id="KW-1134">Transmembrane beta strand</keyword>
<comment type="subcellular location">
    <subcellularLocation>
        <location evidence="1 10">Cell outer membrane</location>
        <topology evidence="1 10">Multi-pass membrane protein</topology>
    </subcellularLocation>
</comment>